<evidence type="ECO:0000256" key="5">
    <source>
        <dbReference type="ARBA" id="ARBA00022801"/>
    </source>
</evidence>
<dbReference type="Gene3D" id="1.10.860.10">
    <property type="entry name" value="DNAb Helicase, Chain A"/>
    <property type="match status" value="1"/>
</dbReference>
<keyword evidence="4" id="KW-0547">Nucleotide-binding</keyword>
<dbReference type="Gene3D" id="3.40.50.300">
    <property type="entry name" value="P-loop containing nucleotide triphosphate hydrolases"/>
    <property type="match status" value="1"/>
</dbReference>
<evidence type="ECO:0000256" key="3">
    <source>
        <dbReference type="ARBA" id="ARBA00022705"/>
    </source>
</evidence>
<dbReference type="InterPro" id="IPR007693">
    <property type="entry name" value="DNA_helicase_DnaB-like_N"/>
</dbReference>
<dbReference type="Proteomes" id="UP001144397">
    <property type="component" value="Unassembled WGS sequence"/>
</dbReference>
<dbReference type="GO" id="GO:0003677">
    <property type="term" value="F:DNA binding"/>
    <property type="evidence" value="ECO:0007669"/>
    <property type="project" value="UniProtKB-KW"/>
</dbReference>
<organism evidence="13 15">
    <name type="scientific">Xanthobacter flavus</name>
    <dbReference type="NCBI Taxonomy" id="281"/>
    <lineage>
        <taxon>Bacteria</taxon>
        <taxon>Pseudomonadati</taxon>
        <taxon>Pseudomonadota</taxon>
        <taxon>Alphaproteobacteria</taxon>
        <taxon>Hyphomicrobiales</taxon>
        <taxon>Xanthobacteraceae</taxon>
        <taxon>Xanthobacter</taxon>
    </lineage>
</organism>
<dbReference type="SUPFAM" id="SSF52540">
    <property type="entry name" value="P-loop containing nucleoside triphosphate hydrolases"/>
    <property type="match status" value="1"/>
</dbReference>
<evidence type="ECO:0000256" key="4">
    <source>
        <dbReference type="ARBA" id="ARBA00022741"/>
    </source>
</evidence>
<evidence type="ECO:0000256" key="1">
    <source>
        <dbReference type="ARBA" id="ARBA00008428"/>
    </source>
</evidence>
<reference evidence="13" key="1">
    <citation type="submission" date="2022-12" db="EMBL/GenBank/DDBJ databases">
        <title>Reference genome sequencing for broad-spectrum identification of bacterial and archaeal isolates by mass spectrometry.</title>
        <authorList>
            <person name="Sekiguchi Y."/>
            <person name="Tourlousse D.M."/>
        </authorList>
    </citation>
    <scope>NUCLEOTIDE SEQUENCE</scope>
    <source>
        <strain evidence="13">301</strain>
    </source>
</reference>
<dbReference type="GO" id="GO:0005524">
    <property type="term" value="F:ATP binding"/>
    <property type="evidence" value="ECO:0007669"/>
    <property type="project" value="UniProtKB-KW"/>
</dbReference>
<keyword evidence="16" id="KW-1185">Reference proteome</keyword>
<dbReference type="PANTHER" id="PTHR30153:SF2">
    <property type="entry name" value="REPLICATIVE DNA HELICASE"/>
    <property type="match status" value="1"/>
</dbReference>
<dbReference type="GO" id="GO:0006269">
    <property type="term" value="P:DNA replication, synthesis of primer"/>
    <property type="evidence" value="ECO:0007669"/>
    <property type="project" value="UniProtKB-KW"/>
</dbReference>
<dbReference type="InterPro" id="IPR027417">
    <property type="entry name" value="P-loop_NTPase"/>
</dbReference>
<evidence type="ECO:0000256" key="11">
    <source>
        <dbReference type="ARBA" id="ARBA00048954"/>
    </source>
</evidence>
<dbReference type="EC" id="5.6.2.3" evidence="10"/>
<dbReference type="InterPro" id="IPR036185">
    <property type="entry name" value="DNA_heli_DnaB-like_N_sf"/>
</dbReference>
<dbReference type="SUPFAM" id="SSF48024">
    <property type="entry name" value="N-terminal domain of DnaB helicase"/>
    <property type="match status" value="1"/>
</dbReference>
<evidence type="ECO:0000313" key="15">
    <source>
        <dbReference type="Proteomes" id="UP001144397"/>
    </source>
</evidence>
<dbReference type="AlphaFoldDB" id="A0A9W6FIQ7"/>
<evidence type="ECO:0000256" key="10">
    <source>
        <dbReference type="ARBA" id="ARBA00044969"/>
    </source>
</evidence>
<evidence type="ECO:0000256" key="7">
    <source>
        <dbReference type="ARBA" id="ARBA00022840"/>
    </source>
</evidence>
<keyword evidence="6 13" id="KW-0347">Helicase</keyword>
<sequence>MSRRELPHNLAAERAVLGACLKSDTAFWGVADRLRSDQFFHPLHQQVFSVIRDICTEGRLSLSLVASRLPAEDEEGRSMMSYLAVLLKDAEDVGSVEDFVPDIAEAAARRQLIHLAECVLKGVKAGEKGAMDIAADASAAILDVMQVASPKRPQRIGDLAQSVAGAARMANERDVMPGFGTGLPSLDEIVGRMGAGDLIFLVGSQGDGKSALAMQVGMHVAMSRPVLLCQMEMTAEQVAARELAAASGITVGDIQEGAFDFAQRDAMLQAQQWLAGPDMMVLDDSRMTIRQIRAHCIALKRTRGLGMLIIDQLDKIKSEARHKDRFERLAEITGDLKVLAKDLMVPVLVLAQRTRGAQRRDDPTPQINDADAPSIERDGDIVLAVWRKESWLRQNRPHKDAGAEKHGNWETQLALCAGKAQVISLKHRRRKPFEERTLKWIGKLTRFEELT</sequence>
<dbReference type="PROSITE" id="PS51199">
    <property type="entry name" value="SF4_HELICASE"/>
    <property type="match status" value="1"/>
</dbReference>
<keyword evidence="8" id="KW-0238">DNA-binding</keyword>
<gene>
    <name evidence="13" type="primary">dnaC</name>
    <name evidence="14" type="ORF">GGQ86_000813</name>
    <name evidence="13" type="ORF">XFLAVUS301_15580</name>
</gene>
<dbReference type="EMBL" id="JAVDPY010000001">
    <property type="protein sequence ID" value="MDR6332366.1"/>
    <property type="molecule type" value="Genomic_DNA"/>
</dbReference>
<evidence type="ECO:0000256" key="2">
    <source>
        <dbReference type="ARBA" id="ARBA00022515"/>
    </source>
</evidence>
<reference evidence="14 16" key="2">
    <citation type="submission" date="2023-07" db="EMBL/GenBank/DDBJ databases">
        <title>Genomic Encyclopedia of Type Strains, Phase IV (KMG-IV): sequencing the most valuable type-strain genomes for metagenomic binning, comparative biology and taxonomic classification.</title>
        <authorList>
            <person name="Goeker M."/>
        </authorList>
    </citation>
    <scope>NUCLEOTIDE SEQUENCE [LARGE SCALE GENOMIC DNA]</scope>
    <source>
        <strain evidence="14 16">DSM 338</strain>
    </source>
</reference>
<dbReference type="GeneID" id="95762350"/>
<evidence type="ECO:0000313" key="16">
    <source>
        <dbReference type="Proteomes" id="UP001245370"/>
    </source>
</evidence>
<name>A0A9W6FIQ7_XANFL</name>
<accession>A0A9W6FIQ7</accession>
<evidence type="ECO:0000313" key="14">
    <source>
        <dbReference type="EMBL" id="MDR6332366.1"/>
    </source>
</evidence>
<feature type="domain" description="SF4 helicase" evidence="12">
    <location>
        <begin position="172"/>
        <end position="451"/>
    </location>
</feature>
<keyword evidence="5 14" id="KW-0378">Hydrolase</keyword>
<keyword evidence="9" id="KW-0413">Isomerase</keyword>
<dbReference type="GO" id="GO:1990077">
    <property type="term" value="C:primosome complex"/>
    <property type="evidence" value="ECO:0007669"/>
    <property type="project" value="UniProtKB-KW"/>
</dbReference>
<evidence type="ECO:0000259" key="12">
    <source>
        <dbReference type="PROSITE" id="PS51199"/>
    </source>
</evidence>
<dbReference type="GO" id="GO:0016787">
    <property type="term" value="F:hydrolase activity"/>
    <property type="evidence" value="ECO:0007669"/>
    <property type="project" value="UniProtKB-KW"/>
</dbReference>
<evidence type="ECO:0000256" key="9">
    <source>
        <dbReference type="ARBA" id="ARBA00023235"/>
    </source>
</evidence>
<comment type="similarity">
    <text evidence="1">Belongs to the helicase family. DnaB subfamily.</text>
</comment>
<keyword evidence="3" id="KW-0235">DNA replication</keyword>
<dbReference type="GO" id="GO:0005829">
    <property type="term" value="C:cytosol"/>
    <property type="evidence" value="ECO:0007669"/>
    <property type="project" value="TreeGrafter"/>
</dbReference>
<dbReference type="EMBL" id="BSDO01000002">
    <property type="protein sequence ID" value="GLI21884.1"/>
    <property type="molecule type" value="Genomic_DNA"/>
</dbReference>
<comment type="catalytic activity">
    <reaction evidence="11">
        <text>ATP + H2O = ADP + phosphate + H(+)</text>
        <dbReference type="Rhea" id="RHEA:13065"/>
        <dbReference type="ChEBI" id="CHEBI:15377"/>
        <dbReference type="ChEBI" id="CHEBI:15378"/>
        <dbReference type="ChEBI" id="CHEBI:30616"/>
        <dbReference type="ChEBI" id="CHEBI:43474"/>
        <dbReference type="ChEBI" id="CHEBI:456216"/>
        <dbReference type="EC" id="5.6.2.3"/>
    </reaction>
</comment>
<keyword evidence="7" id="KW-0067">ATP-binding</keyword>
<dbReference type="Pfam" id="PF03796">
    <property type="entry name" value="DnaB_C"/>
    <property type="match status" value="1"/>
</dbReference>
<evidence type="ECO:0000256" key="8">
    <source>
        <dbReference type="ARBA" id="ARBA00023125"/>
    </source>
</evidence>
<dbReference type="Pfam" id="PF00772">
    <property type="entry name" value="DnaB"/>
    <property type="match status" value="1"/>
</dbReference>
<comment type="caution">
    <text evidence="13">The sequence shown here is derived from an EMBL/GenBank/DDBJ whole genome shotgun (WGS) entry which is preliminary data.</text>
</comment>
<proteinExistence type="inferred from homology"/>
<protein>
    <recommendedName>
        <fullName evidence="10">DNA 5'-3' helicase</fullName>
        <ecNumber evidence="10">5.6.2.3</ecNumber>
    </recommendedName>
</protein>
<dbReference type="InterPro" id="IPR007694">
    <property type="entry name" value="DNA_helicase_DnaB-like_C"/>
</dbReference>
<evidence type="ECO:0000256" key="6">
    <source>
        <dbReference type="ARBA" id="ARBA00022806"/>
    </source>
</evidence>
<evidence type="ECO:0000313" key="13">
    <source>
        <dbReference type="EMBL" id="GLI21884.1"/>
    </source>
</evidence>
<dbReference type="InterPro" id="IPR016136">
    <property type="entry name" value="DNA_helicase_N/primase_C"/>
</dbReference>
<dbReference type="RefSeq" id="WP_281806814.1">
    <property type="nucleotide sequence ID" value="NZ_BSDO01000002.1"/>
</dbReference>
<dbReference type="GO" id="GO:0043139">
    <property type="term" value="F:5'-3' DNA helicase activity"/>
    <property type="evidence" value="ECO:0007669"/>
    <property type="project" value="UniProtKB-EC"/>
</dbReference>
<dbReference type="PANTHER" id="PTHR30153">
    <property type="entry name" value="REPLICATIVE DNA HELICASE DNAB"/>
    <property type="match status" value="1"/>
</dbReference>
<keyword evidence="2" id="KW-0639">Primosome</keyword>
<dbReference type="Proteomes" id="UP001245370">
    <property type="component" value="Unassembled WGS sequence"/>
</dbReference>